<evidence type="ECO:0000313" key="1">
    <source>
        <dbReference type="EMBL" id="AQK40540.1"/>
    </source>
</evidence>
<protein>
    <submittedName>
        <fullName evidence="1">Uncharacterized protein</fullName>
    </submittedName>
</protein>
<accession>A0A1D6IX96</accession>
<gene>
    <name evidence="1" type="ORF">ZEAMMB73_Zm00001d024005</name>
</gene>
<dbReference type="EMBL" id="CM000786">
    <property type="protein sequence ID" value="AQK40540.1"/>
    <property type="molecule type" value="Genomic_DNA"/>
</dbReference>
<dbReference type="SUPFAM" id="SSF51351">
    <property type="entry name" value="Triosephosphate isomerase (TIM)"/>
    <property type="match status" value="1"/>
</dbReference>
<dbReference type="AlphaFoldDB" id="A0A1D6IX96"/>
<reference evidence="1" key="1">
    <citation type="submission" date="2015-12" db="EMBL/GenBank/DDBJ databases">
        <title>Update maize B73 reference genome by single molecule sequencing technologies.</title>
        <authorList>
            <consortium name="Maize Genome Sequencing Project"/>
            <person name="Ware D."/>
        </authorList>
    </citation>
    <scope>NUCLEOTIDE SEQUENCE</scope>
    <source>
        <tissue evidence="1">Seedling</tissue>
    </source>
</reference>
<dbReference type="InParanoid" id="A0A1D6IX96"/>
<name>A0A1D6IX96_MAIZE</name>
<dbReference type="GO" id="GO:0004807">
    <property type="term" value="F:triose-phosphate isomerase activity"/>
    <property type="evidence" value="ECO:0007669"/>
    <property type="project" value="InterPro"/>
</dbReference>
<dbReference type="InterPro" id="IPR035990">
    <property type="entry name" value="TIM_sf"/>
</dbReference>
<organism evidence="1">
    <name type="scientific">Zea mays</name>
    <name type="common">Maize</name>
    <dbReference type="NCBI Taxonomy" id="4577"/>
    <lineage>
        <taxon>Eukaryota</taxon>
        <taxon>Viridiplantae</taxon>
        <taxon>Streptophyta</taxon>
        <taxon>Embryophyta</taxon>
        <taxon>Tracheophyta</taxon>
        <taxon>Spermatophyta</taxon>
        <taxon>Magnoliopsida</taxon>
        <taxon>Liliopsida</taxon>
        <taxon>Poales</taxon>
        <taxon>Poaceae</taxon>
        <taxon>PACMAD clade</taxon>
        <taxon>Panicoideae</taxon>
        <taxon>Andropogonodae</taxon>
        <taxon>Andropogoneae</taxon>
        <taxon>Tripsacinae</taxon>
        <taxon>Zea</taxon>
    </lineage>
</organism>
<sequence length="125" mass="13855">MAAPASLLLSLFCSDPCLWSFIPLPASSAGAQASSSSFRGAPDSCSPSFFQPRRRLAARPSARHFVPGHQGIIYKLVALRFLLRMCGLEKEEPTLERLEQLVDIGCQWVILGHSERNILLVKMMR</sequence>
<proteinExistence type="predicted"/>